<comment type="caution">
    <text evidence="1">The sequence shown here is derived from an EMBL/GenBank/DDBJ whole genome shotgun (WGS) entry which is preliminary data.</text>
</comment>
<dbReference type="EMBL" id="JALBUF010000019">
    <property type="protein sequence ID" value="MCI0184639.1"/>
    <property type="molecule type" value="Genomic_DNA"/>
</dbReference>
<evidence type="ECO:0000313" key="1">
    <source>
        <dbReference type="EMBL" id="MCI0184639.1"/>
    </source>
</evidence>
<dbReference type="RefSeq" id="WP_241716474.1">
    <property type="nucleotide sequence ID" value="NZ_JALBUF010000019.1"/>
</dbReference>
<dbReference type="AlphaFoldDB" id="A0A9X1VBV4"/>
<keyword evidence="2" id="KW-1185">Reference proteome</keyword>
<name>A0A9X1VBV4_9BACL</name>
<organism evidence="1 2">
    <name type="scientific">Sulfoacidibacillus ferrooxidans</name>
    <dbReference type="NCBI Taxonomy" id="2005001"/>
    <lineage>
        <taxon>Bacteria</taxon>
        <taxon>Bacillati</taxon>
        <taxon>Bacillota</taxon>
        <taxon>Bacilli</taxon>
        <taxon>Bacillales</taxon>
        <taxon>Alicyclobacillaceae</taxon>
        <taxon>Sulfoacidibacillus</taxon>
    </lineage>
</organism>
<proteinExistence type="predicted"/>
<evidence type="ECO:0000313" key="2">
    <source>
        <dbReference type="Proteomes" id="UP001139263"/>
    </source>
</evidence>
<dbReference type="Proteomes" id="UP001139263">
    <property type="component" value="Unassembled WGS sequence"/>
</dbReference>
<sequence length="54" mass="6142">MDDVVYASQATVKRNVYLAAEQAGVIHFLEWDVSGGSYHLMLELLDEMRKLAEK</sequence>
<reference evidence="1" key="1">
    <citation type="submission" date="2022-03" db="EMBL/GenBank/DDBJ databases">
        <title>Draft Genome Sequence of Firmicute Strain S0AB, a Heterotrophic Iron/Sulfur-Oxidizing Extreme Acidophile.</title>
        <authorList>
            <person name="Vergara E."/>
            <person name="Pakostova E."/>
            <person name="Johnson D.B."/>
            <person name="Holmes D.S."/>
        </authorList>
    </citation>
    <scope>NUCLEOTIDE SEQUENCE</scope>
    <source>
        <strain evidence="1">S0AB</strain>
    </source>
</reference>
<protein>
    <submittedName>
        <fullName evidence="1">Uncharacterized protein</fullName>
    </submittedName>
</protein>
<accession>A0A9X1VBV4</accession>
<gene>
    <name evidence="1" type="ORF">MM817_02936</name>
</gene>